<name>A0A4V1ALT0_9LACO</name>
<reference evidence="2" key="1">
    <citation type="submission" date="2018-12" db="EMBL/GenBank/DDBJ databases">
        <title>A new species of lactobacillus.</title>
        <authorList>
            <person name="Jian Y."/>
            <person name="Xin L."/>
            <person name="Hong Z.J."/>
            <person name="Ming L.Z."/>
            <person name="Hong X.Z."/>
        </authorList>
    </citation>
    <scope>NUCLEOTIDE SEQUENCE [LARGE SCALE GENOMIC DNA]</scope>
    <source>
        <strain evidence="2">HSLZ-75</strain>
    </source>
</reference>
<dbReference type="NCBIfam" id="TIGR01662">
    <property type="entry name" value="HAD-SF-IIIA"/>
    <property type="match status" value="1"/>
</dbReference>
<dbReference type="OrthoDB" id="9787572at2"/>
<dbReference type="NCBIfam" id="TIGR01668">
    <property type="entry name" value="YqeG_hyp_ppase"/>
    <property type="match status" value="1"/>
</dbReference>
<protein>
    <submittedName>
        <fullName evidence="1">YqeG family HAD IIIA-type phosphatase</fullName>
    </submittedName>
</protein>
<dbReference type="AlphaFoldDB" id="A0A4V1ALT0"/>
<keyword evidence="2" id="KW-1185">Reference proteome</keyword>
<dbReference type="SUPFAM" id="SSF56784">
    <property type="entry name" value="HAD-like"/>
    <property type="match status" value="1"/>
</dbReference>
<dbReference type="RefSeq" id="WP_133442227.1">
    <property type="nucleotide sequence ID" value="NZ_CP034726.1"/>
</dbReference>
<dbReference type="CDD" id="cd16416">
    <property type="entry name" value="HAD_BsYqeG-like"/>
    <property type="match status" value="1"/>
</dbReference>
<dbReference type="EMBL" id="CP034726">
    <property type="protein sequence ID" value="QBP18669.1"/>
    <property type="molecule type" value="Genomic_DNA"/>
</dbReference>
<dbReference type="Proteomes" id="UP000294321">
    <property type="component" value="Chromosome"/>
</dbReference>
<proteinExistence type="predicted"/>
<sequence length="177" mass="21130">MINWFKPTWMVKTIYNVSPARLKRHGISAIFSDLDNTLIAWNNPDATIQLKHWADYLRHHQIQLVVVSNNTHHRVSKALQGLNLPFVSWSMKPSAFGITRARHRYHLKKEQVVMVGDQLMTDIWAAHNAHVKSIWVQPLIKTDKWNTRINRFFERRIFHILKRKYRQTMIWRGDIND</sequence>
<dbReference type="InterPro" id="IPR023214">
    <property type="entry name" value="HAD_sf"/>
</dbReference>
<dbReference type="Gene3D" id="3.40.50.1000">
    <property type="entry name" value="HAD superfamily/HAD-like"/>
    <property type="match status" value="1"/>
</dbReference>
<gene>
    <name evidence="1" type="ORF">ELX58_05905</name>
</gene>
<accession>A0A4V1ALT0</accession>
<organism evidence="1 2">
    <name type="scientific">Acetilactobacillus jinshanensis</name>
    <dbReference type="NCBI Taxonomy" id="1720083"/>
    <lineage>
        <taxon>Bacteria</taxon>
        <taxon>Bacillati</taxon>
        <taxon>Bacillota</taxon>
        <taxon>Bacilli</taxon>
        <taxon>Lactobacillales</taxon>
        <taxon>Lactobacillaceae</taxon>
        <taxon>Acetilactobacillus</taxon>
    </lineage>
</organism>
<evidence type="ECO:0000313" key="1">
    <source>
        <dbReference type="EMBL" id="QBP18669.1"/>
    </source>
</evidence>
<dbReference type="GO" id="GO:0008962">
    <property type="term" value="F:phosphatidylglycerophosphatase activity"/>
    <property type="evidence" value="ECO:0007669"/>
    <property type="project" value="InterPro"/>
</dbReference>
<dbReference type="InterPro" id="IPR010021">
    <property type="entry name" value="PGPP1/Gep4"/>
</dbReference>
<evidence type="ECO:0000313" key="2">
    <source>
        <dbReference type="Proteomes" id="UP000294321"/>
    </source>
</evidence>
<dbReference type="Pfam" id="PF13242">
    <property type="entry name" value="Hydrolase_like"/>
    <property type="match status" value="1"/>
</dbReference>
<dbReference type="InterPro" id="IPR036412">
    <property type="entry name" value="HAD-like_sf"/>
</dbReference>
<dbReference type="KEGG" id="lji:ELX58_05905"/>
<dbReference type="InterPro" id="IPR006549">
    <property type="entry name" value="HAD-SF_hydro_IIIA"/>
</dbReference>